<dbReference type="InterPro" id="IPR043504">
    <property type="entry name" value="Peptidase_S1_PA_chymotrypsin"/>
</dbReference>
<dbReference type="PROSITE" id="PS50240">
    <property type="entry name" value="TRYPSIN_DOM"/>
    <property type="match status" value="1"/>
</dbReference>
<reference evidence="4" key="1">
    <citation type="submission" date="2017-08" db="EMBL/GenBank/DDBJ databases">
        <title>Identification of seminal fluid protein from the silkworm, Bombyx mori.</title>
        <authorList>
            <person name="Nagaoka S."/>
            <person name="Matsuda S."/>
            <person name="Takamura T."/>
        </authorList>
    </citation>
    <scope>NUCLEOTIDE SEQUENCE</scope>
    <source>
        <strain evidence="4">Kinshu x Showa</strain>
        <tissue evidence="4">Reproductive organ</tissue>
    </source>
</reference>
<dbReference type="AlphaFoldDB" id="A0A286NZX2"/>
<dbReference type="PANTHER" id="PTHR24260">
    <property type="match status" value="1"/>
</dbReference>
<feature type="compositionally biased region" description="Basic residues" evidence="1">
    <location>
        <begin position="420"/>
        <end position="431"/>
    </location>
</feature>
<name>A0A286NZX2_BOMMO</name>
<evidence type="ECO:0000256" key="1">
    <source>
        <dbReference type="SAM" id="MobiDB-lite"/>
    </source>
</evidence>
<gene>
    <name evidence="4" type="primary">BmSfp49</name>
</gene>
<dbReference type="InterPro" id="IPR009003">
    <property type="entry name" value="Peptidase_S1_PA"/>
</dbReference>
<feature type="chain" id="PRO_5012967815" evidence="2">
    <location>
        <begin position="25"/>
        <end position="437"/>
    </location>
</feature>
<dbReference type="EMBL" id="LC316988">
    <property type="protein sequence ID" value="BBA26327.1"/>
    <property type="molecule type" value="mRNA"/>
</dbReference>
<dbReference type="PANTHER" id="PTHR24260:SF136">
    <property type="entry name" value="GH08193P-RELATED"/>
    <property type="match status" value="1"/>
</dbReference>
<dbReference type="Gene3D" id="2.40.10.10">
    <property type="entry name" value="Trypsin-like serine proteases"/>
    <property type="match status" value="2"/>
</dbReference>
<dbReference type="GO" id="GO:0006508">
    <property type="term" value="P:proteolysis"/>
    <property type="evidence" value="ECO:0007669"/>
    <property type="project" value="InterPro"/>
</dbReference>
<dbReference type="GO" id="GO:0004252">
    <property type="term" value="F:serine-type endopeptidase activity"/>
    <property type="evidence" value="ECO:0007669"/>
    <property type="project" value="InterPro"/>
</dbReference>
<dbReference type="InterPro" id="IPR051333">
    <property type="entry name" value="CLIP_Serine_Protease"/>
</dbReference>
<protein>
    <submittedName>
        <fullName evidence="4">Seminal fluid protein 49</fullName>
    </submittedName>
</protein>
<organism evidence="4">
    <name type="scientific">Bombyx mori</name>
    <name type="common">Silk moth</name>
    <dbReference type="NCBI Taxonomy" id="7091"/>
    <lineage>
        <taxon>Eukaryota</taxon>
        <taxon>Metazoa</taxon>
        <taxon>Ecdysozoa</taxon>
        <taxon>Arthropoda</taxon>
        <taxon>Hexapoda</taxon>
        <taxon>Insecta</taxon>
        <taxon>Pterygota</taxon>
        <taxon>Neoptera</taxon>
        <taxon>Endopterygota</taxon>
        <taxon>Lepidoptera</taxon>
        <taxon>Glossata</taxon>
        <taxon>Ditrysia</taxon>
        <taxon>Bombycoidea</taxon>
        <taxon>Bombycidae</taxon>
        <taxon>Bombycinae</taxon>
        <taxon>Bombyx</taxon>
    </lineage>
</organism>
<evidence type="ECO:0000256" key="2">
    <source>
        <dbReference type="SAM" id="SignalP"/>
    </source>
</evidence>
<evidence type="ECO:0000259" key="3">
    <source>
        <dbReference type="PROSITE" id="PS50240"/>
    </source>
</evidence>
<proteinExistence type="evidence at transcript level"/>
<dbReference type="SUPFAM" id="SSF50494">
    <property type="entry name" value="Trypsin-like serine proteases"/>
    <property type="match status" value="1"/>
</dbReference>
<sequence length="437" mass="49526">MIKFLNLCLPIVLLNYVTIHISSAKNIEIPETRRILRGSQVTDTRPYMVYLRPAPSSDPQTDPNWLCGGVIIHERFILTSAACIEDVQQFYVVSGIHTLVPFSDNTNECIKNGAKKAVWKCVPKDYFFDGKDFDNMRWMANDIAVVKVEDDFNFQKRVKGCDYVPKMIAYNNQSEELEKPGTVASIAGWGSTQKFSDGRAIGRTNTNSPSLLETDVVLISKKNCKKRWDPRYHNVIEEHMICAKDSLDSEAMSNICAEHHVNCKELVYSDEEEEEENESPSRRLMADADQLEVHTAAHYNGTRRSKTISGGFCENDHGGPLVVGQGKTSVVIGVISACMTKYLTNTCYGPFLYTSVWRYRHLIECSINKEVGSTCRRLLKSTNTKMVETKFEWKHEDGQIRSNESQVVQPKSNSIVRLKSASKKSKSKRNREKILSL</sequence>
<dbReference type="Pfam" id="PF00089">
    <property type="entry name" value="Trypsin"/>
    <property type="match status" value="1"/>
</dbReference>
<evidence type="ECO:0000313" key="4">
    <source>
        <dbReference type="EMBL" id="BBA26327.1"/>
    </source>
</evidence>
<accession>A0A286NZX2</accession>
<feature type="signal peptide" evidence="2">
    <location>
        <begin position="1"/>
        <end position="24"/>
    </location>
</feature>
<keyword evidence="2" id="KW-0732">Signal</keyword>
<dbReference type="SMART" id="SM00020">
    <property type="entry name" value="Tryp_SPc"/>
    <property type="match status" value="1"/>
</dbReference>
<feature type="region of interest" description="Disordered" evidence="1">
    <location>
        <begin position="418"/>
        <end position="437"/>
    </location>
</feature>
<feature type="domain" description="Peptidase S1" evidence="3">
    <location>
        <begin position="35"/>
        <end position="368"/>
    </location>
</feature>
<dbReference type="InterPro" id="IPR001254">
    <property type="entry name" value="Trypsin_dom"/>
</dbReference>